<dbReference type="FunFam" id="3.30.310.10:FF:000012">
    <property type="entry name" value="Beta-adaptin-like protein"/>
    <property type="match status" value="1"/>
</dbReference>
<dbReference type="SMART" id="SM01020">
    <property type="entry name" value="B2-adapt-app_C"/>
    <property type="match status" value="1"/>
</dbReference>
<keyword evidence="3" id="KW-1185">Reference proteome</keyword>
<dbReference type="InterPro" id="IPR012295">
    <property type="entry name" value="TBP_dom_sf"/>
</dbReference>
<dbReference type="Proteomes" id="UP000317650">
    <property type="component" value="Chromosome 3"/>
</dbReference>
<dbReference type="AlphaFoldDB" id="A0A4S8J9Q9"/>
<dbReference type="InterPro" id="IPR009028">
    <property type="entry name" value="Coatomer/calthrin_app_sub_C"/>
</dbReference>
<protein>
    <recommendedName>
        <fullName evidence="1">Beta-adaptin appendage C-terminal subdomain domain-containing protein</fullName>
    </recommendedName>
</protein>
<evidence type="ECO:0000313" key="2">
    <source>
        <dbReference type="EMBL" id="THU58371.1"/>
    </source>
</evidence>
<dbReference type="EMBL" id="PYDT01000006">
    <property type="protein sequence ID" value="THU58371.1"/>
    <property type="molecule type" value="Genomic_DNA"/>
</dbReference>
<feature type="domain" description="Beta-adaptin appendage C-terminal subdomain" evidence="1">
    <location>
        <begin position="26"/>
        <end position="130"/>
    </location>
</feature>
<dbReference type="GO" id="GO:0016192">
    <property type="term" value="P:vesicle-mediated transport"/>
    <property type="evidence" value="ECO:0007669"/>
    <property type="project" value="InterPro"/>
</dbReference>
<dbReference type="GO" id="GO:0006886">
    <property type="term" value="P:intracellular protein transport"/>
    <property type="evidence" value="ECO:0007669"/>
    <property type="project" value="InterPro"/>
</dbReference>
<proteinExistence type="predicted"/>
<accession>A0A4S8J9Q9</accession>
<dbReference type="InterPro" id="IPR015151">
    <property type="entry name" value="B-adaptin_app_sub_C"/>
</dbReference>
<sequence length="130" mass="14301">MSREPLFASGQMIVRMTSDVALVMIFSPVQMQTWKSLPDSNEVGKDLSNSIIHSVDATIEHLTASNVFFVAKRRNADKELLYLSAKIPRGIPFLIELTAVLGVPGVKCAVKTQSPEMAPLLFEALETLLK</sequence>
<dbReference type="SUPFAM" id="SSF55711">
    <property type="entry name" value="Subdomain of clathrin and coatomer appendage domain"/>
    <property type="match status" value="1"/>
</dbReference>
<reference evidence="2 3" key="1">
    <citation type="journal article" date="2019" name="Nat. Plants">
        <title>Genome sequencing of Musa balbisiana reveals subgenome evolution and function divergence in polyploid bananas.</title>
        <authorList>
            <person name="Yao X."/>
        </authorList>
    </citation>
    <scope>NUCLEOTIDE SEQUENCE [LARGE SCALE GENOMIC DNA]</scope>
    <source>
        <strain evidence="3">cv. DH-PKW</strain>
        <tissue evidence="2">Leaves</tissue>
    </source>
</reference>
<dbReference type="Pfam" id="PF09066">
    <property type="entry name" value="B2-adapt-app_C"/>
    <property type="match status" value="1"/>
</dbReference>
<organism evidence="2 3">
    <name type="scientific">Musa balbisiana</name>
    <name type="common">Banana</name>
    <dbReference type="NCBI Taxonomy" id="52838"/>
    <lineage>
        <taxon>Eukaryota</taxon>
        <taxon>Viridiplantae</taxon>
        <taxon>Streptophyta</taxon>
        <taxon>Embryophyta</taxon>
        <taxon>Tracheophyta</taxon>
        <taxon>Spermatophyta</taxon>
        <taxon>Magnoliopsida</taxon>
        <taxon>Liliopsida</taxon>
        <taxon>Zingiberales</taxon>
        <taxon>Musaceae</taxon>
        <taxon>Musa</taxon>
    </lineage>
</organism>
<dbReference type="STRING" id="52838.A0A4S8J9Q9"/>
<dbReference type="Gene3D" id="3.30.310.10">
    <property type="entry name" value="TATA-Binding Protein"/>
    <property type="match status" value="1"/>
</dbReference>
<name>A0A4S8J9Q9_MUSBA</name>
<evidence type="ECO:0000259" key="1">
    <source>
        <dbReference type="SMART" id="SM01020"/>
    </source>
</evidence>
<evidence type="ECO:0000313" key="3">
    <source>
        <dbReference type="Proteomes" id="UP000317650"/>
    </source>
</evidence>
<comment type="caution">
    <text evidence="2">The sequence shown here is derived from an EMBL/GenBank/DDBJ whole genome shotgun (WGS) entry which is preliminary data.</text>
</comment>
<dbReference type="GO" id="GO:0030131">
    <property type="term" value="C:clathrin adaptor complex"/>
    <property type="evidence" value="ECO:0007669"/>
    <property type="project" value="InterPro"/>
</dbReference>
<gene>
    <name evidence="2" type="ORF">C4D60_Mb03t13540</name>
</gene>